<dbReference type="AlphaFoldDB" id="A0A937FZ42"/>
<dbReference type="RefSeq" id="WP_202857206.1">
    <property type="nucleotide sequence ID" value="NZ_JAEUGD010000053.1"/>
</dbReference>
<dbReference type="EMBL" id="JAEUGD010000053">
    <property type="protein sequence ID" value="MBL6447667.1"/>
    <property type="molecule type" value="Genomic_DNA"/>
</dbReference>
<proteinExistence type="predicted"/>
<accession>A0A937FZ42</accession>
<protein>
    <submittedName>
        <fullName evidence="1">Uncharacterized protein</fullName>
    </submittedName>
</protein>
<evidence type="ECO:0000313" key="2">
    <source>
        <dbReference type="Proteomes" id="UP000614216"/>
    </source>
</evidence>
<reference evidence="1" key="1">
    <citation type="submission" date="2021-01" db="EMBL/GenBank/DDBJ databases">
        <title>Fulvivirga kasyanovii gen. nov., sp nov., a novel member of the phylum Bacteroidetes isolated from seawater in a mussel farm.</title>
        <authorList>
            <person name="Zhao L.-H."/>
            <person name="Wang Z.-J."/>
        </authorList>
    </citation>
    <scope>NUCLEOTIDE SEQUENCE</scope>
    <source>
        <strain evidence="1">29W222</strain>
    </source>
</reference>
<organism evidence="1 2">
    <name type="scientific">Fulvivirga marina</name>
    <dbReference type="NCBI Taxonomy" id="2494733"/>
    <lineage>
        <taxon>Bacteria</taxon>
        <taxon>Pseudomonadati</taxon>
        <taxon>Bacteroidota</taxon>
        <taxon>Cytophagia</taxon>
        <taxon>Cytophagales</taxon>
        <taxon>Fulvivirgaceae</taxon>
        <taxon>Fulvivirga</taxon>
    </lineage>
</organism>
<keyword evidence="2" id="KW-1185">Reference proteome</keyword>
<name>A0A937FZ42_9BACT</name>
<dbReference type="PROSITE" id="PS51257">
    <property type="entry name" value="PROKAR_LIPOPROTEIN"/>
    <property type="match status" value="1"/>
</dbReference>
<gene>
    <name evidence="1" type="ORF">JMN32_15220</name>
</gene>
<dbReference type="Proteomes" id="UP000614216">
    <property type="component" value="Unassembled WGS sequence"/>
</dbReference>
<evidence type="ECO:0000313" key="1">
    <source>
        <dbReference type="EMBL" id="MBL6447667.1"/>
    </source>
</evidence>
<comment type="caution">
    <text evidence="1">The sequence shown here is derived from an EMBL/GenBank/DDBJ whole genome shotgun (WGS) entry which is preliminary data.</text>
</comment>
<sequence length="273" mass="31932">MHKTIISLLLAITFFSCEPQKATEIIVIGTQHKPVPNFNPETLFNILENVKPDLILHELDSSSFNSKFEFKDAPSENEGIASSKYIEKYPTTQLRPYEFEGRNQYRIDKGMRPTDGLTLKLVDSLYRVDLLTTSEAKIFEAYREALEPLKIIAAKSPEAWNNSIADSLCENRQFYQYQMVPKITNTREEFANRFLTKPNGEKISYRDGYQLWADFWDLRNQTMAKNIMIISEQNEGKRIVVMAGFMHRYYLLRELKELIKGKNIEIKEFYKIN</sequence>